<keyword evidence="3" id="KW-1185">Reference proteome</keyword>
<evidence type="ECO:0000313" key="2">
    <source>
        <dbReference type="EMBL" id="VEH71215.1"/>
    </source>
</evidence>
<reference evidence="2 3" key="1">
    <citation type="submission" date="2018-12" db="EMBL/GenBank/DDBJ databases">
        <authorList>
            <consortium name="Pathogen Informatics"/>
        </authorList>
    </citation>
    <scope>NUCLEOTIDE SEQUENCE [LARGE SCALE GENOMIC DNA]</scope>
    <source>
        <strain evidence="2 3">NCTC12967</strain>
    </source>
</reference>
<dbReference type="EMBL" id="CP072385">
    <property type="protein sequence ID" value="QUC11650.1"/>
    <property type="molecule type" value="Genomic_DNA"/>
</dbReference>
<accession>A0A3N4DP52</accession>
<dbReference type="Proteomes" id="UP000273044">
    <property type="component" value="Chromosome"/>
</dbReference>
<dbReference type="SUPFAM" id="SSF109854">
    <property type="entry name" value="DinB/YfiT-like putative metalloenzymes"/>
    <property type="match status" value="1"/>
</dbReference>
<dbReference type="Gene3D" id="1.20.120.450">
    <property type="entry name" value="dinb family like domain"/>
    <property type="match status" value="1"/>
</dbReference>
<dbReference type="NCBIfam" id="NF047843">
    <property type="entry name" value="MST_Rv0443"/>
    <property type="match status" value="1"/>
</dbReference>
<dbReference type="Pfam" id="PF04978">
    <property type="entry name" value="MST"/>
    <property type="match status" value="1"/>
</dbReference>
<dbReference type="GeneID" id="64407960"/>
<proteinExistence type="predicted"/>
<dbReference type="AlphaFoldDB" id="A0A3N4DP52"/>
<dbReference type="Proteomes" id="UP000677180">
    <property type="component" value="Chromosome"/>
</dbReference>
<dbReference type="EMBL" id="LR134406">
    <property type="protein sequence ID" value="VEH71215.1"/>
    <property type="molecule type" value="Genomic_DNA"/>
</dbReference>
<dbReference type="OrthoDB" id="2363925at2"/>
<reference evidence="1" key="2">
    <citation type="submission" date="2021-03" db="EMBL/GenBank/DDBJ databases">
        <title>Human Oral Microbial Genomes.</title>
        <authorList>
            <person name="Johnston C.D."/>
            <person name="Chen T."/>
            <person name="Dewhirst F.E."/>
        </authorList>
    </citation>
    <scope>NUCLEOTIDE SEQUENCE</scope>
    <source>
        <strain evidence="1">F0714</strain>
    </source>
</reference>
<gene>
    <name evidence="1" type="ORF">J5A53_02815</name>
    <name evidence="2" type="ORF">NCTC12967_02533</name>
</gene>
<dbReference type="RefSeq" id="WP_014847569.1">
    <property type="nucleotide sequence ID" value="NZ_CAURRE010000100.1"/>
</dbReference>
<organism evidence="2 3">
    <name type="scientific">Arachnia propionica</name>
    <dbReference type="NCBI Taxonomy" id="1750"/>
    <lineage>
        <taxon>Bacteria</taxon>
        <taxon>Bacillati</taxon>
        <taxon>Actinomycetota</taxon>
        <taxon>Actinomycetes</taxon>
        <taxon>Propionibacteriales</taxon>
        <taxon>Propionibacteriaceae</taxon>
        <taxon>Arachnia</taxon>
    </lineage>
</organism>
<name>A0A3N4DP52_9ACTN</name>
<dbReference type="InterPro" id="IPR007061">
    <property type="entry name" value="MST-like"/>
</dbReference>
<protein>
    <submittedName>
        <fullName evidence="1">DUF664 domain-containing protein</fullName>
    </submittedName>
    <submittedName>
        <fullName evidence="2">Protein of uncharacterized function (DUF664)</fullName>
    </submittedName>
</protein>
<sequence length="177" mass="19536">MDAQAVLIDSVNRPVETARTVLKEISKETLHAMPGGRANSIAWLVWHSARQMDIQVAWLANAGQFSEQLWITDGWGERLGIDRGPKSIGFGDTAEDVAALRVEDPALLLDYLQACTDAFKTYVSRLSADDLDEVIDTKWNPPVTRGVRLVSIIDDAVTHLGQAAYARGQIEEWSIGF</sequence>
<dbReference type="InterPro" id="IPR034660">
    <property type="entry name" value="DinB/YfiT-like"/>
</dbReference>
<evidence type="ECO:0000313" key="3">
    <source>
        <dbReference type="Proteomes" id="UP000273044"/>
    </source>
</evidence>
<dbReference type="OMA" id="WLVWHLT"/>
<evidence type="ECO:0000313" key="1">
    <source>
        <dbReference type="EMBL" id="QUC11650.1"/>
    </source>
</evidence>